<organism evidence="1">
    <name type="scientific">Phytophthora nicotianae</name>
    <name type="common">Potato buckeye rot agent</name>
    <name type="synonym">Phytophthora parasitica</name>
    <dbReference type="NCBI Taxonomy" id="4792"/>
    <lineage>
        <taxon>Eukaryota</taxon>
        <taxon>Sar</taxon>
        <taxon>Stramenopiles</taxon>
        <taxon>Oomycota</taxon>
        <taxon>Peronosporomycetes</taxon>
        <taxon>Peronosporales</taxon>
        <taxon>Peronosporaceae</taxon>
        <taxon>Phytophthora</taxon>
    </lineage>
</organism>
<protein>
    <submittedName>
        <fullName evidence="1">Uncharacterized protein</fullName>
    </submittedName>
</protein>
<dbReference type="AlphaFoldDB" id="W2P4Y7"/>
<accession>W2P4Y7</accession>
<reference evidence="1" key="1">
    <citation type="submission" date="2013-11" db="EMBL/GenBank/DDBJ databases">
        <title>The Genome Sequence of Phytophthora parasitica IAC_01/95.</title>
        <authorList>
            <consortium name="The Broad Institute Genomics Platform"/>
            <person name="Russ C."/>
            <person name="Tyler B."/>
            <person name="Panabieres F."/>
            <person name="Shan W."/>
            <person name="Tripathy S."/>
            <person name="Grunwald N."/>
            <person name="Machado M."/>
            <person name="Johnson C.S."/>
            <person name="Arredondo F."/>
            <person name="Hong C."/>
            <person name="Coffey M."/>
            <person name="Young S.K."/>
            <person name="Zeng Q."/>
            <person name="Gargeya S."/>
            <person name="Fitzgerald M."/>
            <person name="Abouelleil A."/>
            <person name="Alvarado L."/>
            <person name="Chapman S.B."/>
            <person name="Gainer-Dewar J."/>
            <person name="Goldberg J."/>
            <person name="Griggs A."/>
            <person name="Gujja S."/>
            <person name="Hansen M."/>
            <person name="Howarth C."/>
            <person name="Imamovic A."/>
            <person name="Ireland A."/>
            <person name="Larimer J."/>
            <person name="McCowan C."/>
            <person name="Murphy C."/>
            <person name="Pearson M."/>
            <person name="Poon T.W."/>
            <person name="Priest M."/>
            <person name="Roberts A."/>
            <person name="Saif S."/>
            <person name="Shea T."/>
            <person name="Sykes S."/>
            <person name="Wortman J."/>
            <person name="Nusbaum C."/>
            <person name="Birren B."/>
        </authorList>
    </citation>
    <scope>NUCLEOTIDE SEQUENCE [LARGE SCALE GENOMIC DNA]</scope>
    <source>
        <strain evidence="1">IAC_01/95</strain>
    </source>
</reference>
<proteinExistence type="predicted"/>
<dbReference type="EMBL" id="KI690576">
    <property type="protein sequence ID" value="ETM56052.1"/>
    <property type="molecule type" value="Genomic_DNA"/>
</dbReference>
<gene>
    <name evidence="1" type="ORF">L914_00861</name>
</gene>
<sequence length="69" mass="7857">MLGHVTGGDYGTRQPRIRHYQTLVWSDYDQDVTQVGWSVSVKLDSHSAIKNRRTTILRYYDSATIGATL</sequence>
<dbReference type="Proteomes" id="UP000054532">
    <property type="component" value="Unassembled WGS sequence"/>
</dbReference>
<dbReference type="VEuPathDB" id="FungiDB:PPTG_15790"/>
<evidence type="ECO:0000313" key="1">
    <source>
        <dbReference type="EMBL" id="ETM56052.1"/>
    </source>
</evidence>
<name>W2P4Y7_PHYNI</name>
<feature type="non-terminal residue" evidence="1">
    <location>
        <position position="69"/>
    </location>
</feature>